<keyword evidence="2" id="KW-1185">Reference proteome</keyword>
<organism evidence="1 2">
    <name type="scientific">Chitiniphilus eburneus</name>
    <dbReference type="NCBI Taxonomy" id="2571148"/>
    <lineage>
        <taxon>Bacteria</taxon>
        <taxon>Pseudomonadati</taxon>
        <taxon>Pseudomonadota</taxon>
        <taxon>Betaproteobacteria</taxon>
        <taxon>Neisseriales</taxon>
        <taxon>Chitinibacteraceae</taxon>
        <taxon>Chitiniphilus</taxon>
    </lineage>
</organism>
<dbReference type="EMBL" id="SUMF01000008">
    <property type="protein sequence ID" value="TJZ73887.1"/>
    <property type="molecule type" value="Genomic_DNA"/>
</dbReference>
<dbReference type="Proteomes" id="UP000310016">
    <property type="component" value="Unassembled WGS sequence"/>
</dbReference>
<protein>
    <submittedName>
        <fullName evidence="1">Uncharacterized protein</fullName>
    </submittedName>
</protein>
<accession>A0A4U0PZ55</accession>
<dbReference type="AlphaFoldDB" id="A0A4U0PZ55"/>
<reference evidence="1 2" key="1">
    <citation type="submission" date="2019-04" db="EMBL/GenBank/DDBJ databases">
        <title>Chitiniphilus eburnea sp. nov., a novel chitinolytic bacterium isolated from aquaculture sludge.</title>
        <authorList>
            <person name="Sheng M."/>
        </authorList>
    </citation>
    <scope>NUCLEOTIDE SEQUENCE [LARGE SCALE GENOMIC DNA]</scope>
    <source>
        <strain evidence="1 2">HX-2-15</strain>
    </source>
</reference>
<dbReference type="OrthoDB" id="6398539at2"/>
<evidence type="ECO:0000313" key="2">
    <source>
        <dbReference type="Proteomes" id="UP000310016"/>
    </source>
</evidence>
<comment type="caution">
    <text evidence="1">The sequence shown here is derived from an EMBL/GenBank/DDBJ whole genome shotgun (WGS) entry which is preliminary data.</text>
</comment>
<gene>
    <name evidence="1" type="ORF">FAZ21_09735</name>
</gene>
<evidence type="ECO:0000313" key="1">
    <source>
        <dbReference type="EMBL" id="TJZ73887.1"/>
    </source>
</evidence>
<proteinExistence type="predicted"/>
<name>A0A4U0PZ55_9NEIS</name>
<dbReference type="RefSeq" id="WP_136773249.1">
    <property type="nucleotide sequence ID" value="NZ_CP156074.1"/>
</dbReference>
<sequence length="156" mass="18022">MDFFDVIAKKLYCFYFDENASVEFERWLFSDADVEKEIGEESYRELIGLNYLDPQELDRAKEIVAEIFSRIAQLDMFAARCLLVADEMLLGVRSLPEGCKILADLEVDQKADIPSTFFGYSTELERLGKAGEDAYRERIFSSVKALIQKIKLERHV</sequence>